<dbReference type="InterPro" id="IPR019148">
    <property type="entry name" value="Nuclear_protein_DGCR14_ESS-2"/>
</dbReference>
<dbReference type="EMBL" id="GHBR01001401">
    <property type="protein sequence ID" value="NDJ96656.1"/>
    <property type="molecule type" value="Transcribed_RNA"/>
</dbReference>
<protein>
    <submittedName>
        <fullName evidence="5">Splicing factor ESS-2 homolog (Trinotate prediction)</fullName>
    </submittedName>
</protein>
<name>A0A6B2G2A7_MYXSQ</name>
<dbReference type="GO" id="GO:0071013">
    <property type="term" value="C:catalytic step 2 spliceosome"/>
    <property type="evidence" value="ECO:0007669"/>
    <property type="project" value="TreeGrafter"/>
</dbReference>
<accession>A0A6B2G2A7</accession>
<evidence type="ECO:0000256" key="2">
    <source>
        <dbReference type="ARBA" id="ARBA00009072"/>
    </source>
</evidence>
<feature type="compositionally biased region" description="Polar residues" evidence="4">
    <location>
        <begin position="205"/>
        <end position="215"/>
    </location>
</feature>
<feature type="compositionally biased region" description="Low complexity" evidence="4">
    <location>
        <begin position="222"/>
        <end position="234"/>
    </location>
</feature>
<feature type="region of interest" description="Disordered" evidence="4">
    <location>
        <begin position="194"/>
        <end position="234"/>
    </location>
</feature>
<evidence type="ECO:0000256" key="1">
    <source>
        <dbReference type="ARBA" id="ARBA00004123"/>
    </source>
</evidence>
<dbReference type="PANTHER" id="PTHR12940:SF0">
    <property type="entry name" value="SPLICING FACTOR ESS-2 HOMOLOG"/>
    <property type="match status" value="1"/>
</dbReference>
<keyword evidence="3" id="KW-0539">Nucleus</keyword>
<comment type="subcellular location">
    <subcellularLocation>
        <location evidence="1">Nucleus</location>
    </subcellularLocation>
</comment>
<sequence length="245" mass="26798">MNTWNYTPKNTLMYSPESVSLTADELNEMQKGVPVINHTNTRISRDHTKGIEILSQAILSARTKTQTNIGHMGVDGRIEESSQYKSYSMVATPSPAPGVGESPIMTWGEIGSTPLRIDTPGPAFKIPDTPAREELLFKLDADNINKRKQNLKSKSDRIRFKAGKGSLTPSQRLKFLSPAAQLLASKTGVVTPTPLRGNYTPHMTPITTPTSSRINRTPLVGSTNSSDSTPISSSLTDNLLKFMEK</sequence>
<evidence type="ECO:0000256" key="4">
    <source>
        <dbReference type="SAM" id="MobiDB-lite"/>
    </source>
</evidence>
<dbReference type="Pfam" id="PF09751">
    <property type="entry name" value="Es2"/>
    <property type="match status" value="1"/>
</dbReference>
<dbReference type="AlphaFoldDB" id="A0A6B2G2A7"/>
<reference evidence="5" key="1">
    <citation type="submission" date="2018-11" db="EMBL/GenBank/DDBJ databases">
        <title>Myxobolus squamalis genome and transcriptome.</title>
        <authorList>
            <person name="Yahalomi D."/>
            <person name="Atkinson S.D."/>
            <person name="Neuhof M."/>
            <person name="Chang E.S."/>
            <person name="Philippe H."/>
            <person name="Cartwright P."/>
            <person name="Bartholomew J.L."/>
            <person name="Huchon D."/>
        </authorList>
    </citation>
    <scope>NUCLEOTIDE SEQUENCE</scope>
    <source>
        <strain evidence="5">71B08</strain>
        <tissue evidence="5">Whole</tissue>
    </source>
</reference>
<evidence type="ECO:0000256" key="3">
    <source>
        <dbReference type="ARBA" id="ARBA00023242"/>
    </source>
</evidence>
<evidence type="ECO:0000313" key="5">
    <source>
        <dbReference type="EMBL" id="NDJ96656.1"/>
    </source>
</evidence>
<proteinExistence type="inferred from homology"/>
<comment type="similarity">
    <text evidence="2">Belongs to the ESS2 family.</text>
</comment>
<organism evidence="5">
    <name type="scientific">Myxobolus squamalis</name>
    <name type="common">Myxosporean</name>
    <dbReference type="NCBI Taxonomy" id="59785"/>
    <lineage>
        <taxon>Eukaryota</taxon>
        <taxon>Metazoa</taxon>
        <taxon>Cnidaria</taxon>
        <taxon>Myxozoa</taxon>
        <taxon>Myxosporea</taxon>
        <taxon>Bivalvulida</taxon>
        <taxon>Platysporina</taxon>
        <taxon>Myxobolidae</taxon>
        <taxon>Myxobolus</taxon>
    </lineage>
</organism>
<dbReference type="PANTHER" id="PTHR12940">
    <property type="entry name" value="ES-2 PROTEIN - RELATED"/>
    <property type="match status" value="1"/>
</dbReference>